<reference evidence="12" key="1">
    <citation type="journal article" date="2004" name="BMC Evol. Biol.">
        <title>Organization of the mitochondrial genomes of whiteflies, aphids, and psyllids (Hemiptera, Sternorrhyncha).</title>
        <authorList>
            <person name="Thao M.L."/>
            <person name="Baumann L."/>
            <person name="Baumann P."/>
        </authorList>
    </citation>
    <scope>NUCLEOTIDE SEQUENCE</scope>
</reference>
<evidence type="ECO:0000256" key="6">
    <source>
        <dbReference type="ARBA" id="ARBA00022989"/>
    </source>
</evidence>
<keyword evidence="5" id="KW-1278">Translocase</keyword>
<comment type="similarity">
    <text evidence="2">Belongs to the complex I subunit 4L family.</text>
</comment>
<geneLocation type="mitochondrion" evidence="12"/>
<evidence type="ECO:0000256" key="3">
    <source>
        <dbReference type="ARBA" id="ARBA00016612"/>
    </source>
</evidence>
<protein>
    <recommendedName>
        <fullName evidence="3">NADH-ubiquinone oxidoreductase chain 4L</fullName>
    </recommendedName>
    <alternativeName>
        <fullName evidence="9">NADH dehydrogenase subunit 4L</fullName>
    </alternativeName>
</protein>
<gene>
    <name evidence="12" type="primary">nd4L</name>
</gene>
<keyword evidence="4 11" id="KW-0812">Transmembrane</keyword>
<evidence type="ECO:0000256" key="5">
    <source>
        <dbReference type="ARBA" id="ARBA00022967"/>
    </source>
</evidence>
<keyword evidence="7" id="KW-0520">NAD</keyword>
<keyword evidence="6 11" id="KW-1133">Transmembrane helix</keyword>
<organism evidence="12">
    <name type="scientific">Pachypsylla venusta</name>
    <name type="common">Hackberry petiole gall psyllid</name>
    <name type="synonym">Psylla venusta</name>
    <dbReference type="NCBI Taxonomy" id="38123"/>
    <lineage>
        <taxon>Eukaryota</taxon>
        <taxon>Metazoa</taxon>
        <taxon>Ecdysozoa</taxon>
        <taxon>Arthropoda</taxon>
        <taxon>Hexapoda</taxon>
        <taxon>Insecta</taxon>
        <taxon>Pterygota</taxon>
        <taxon>Neoptera</taxon>
        <taxon>Paraneoptera</taxon>
        <taxon>Hemiptera</taxon>
        <taxon>Sternorrhyncha</taxon>
        <taxon>Psylloidea</taxon>
        <taxon>Aphalaridae</taxon>
        <taxon>Pachypsylla</taxon>
    </lineage>
</organism>
<dbReference type="EMBL" id="AY278317">
    <property type="protein sequence ID" value="AAP14657.1"/>
    <property type="molecule type" value="Genomic_DNA"/>
</dbReference>
<dbReference type="AlphaFoldDB" id="Q69HC8"/>
<evidence type="ECO:0000256" key="8">
    <source>
        <dbReference type="ARBA" id="ARBA00023136"/>
    </source>
</evidence>
<proteinExistence type="inferred from homology"/>
<dbReference type="Gene3D" id="1.10.287.3510">
    <property type="match status" value="1"/>
</dbReference>
<evidence type="ECO:0000256" key="4">
    <source>
        <dbReference type="ARBA" id="ARBA00022692"/>
    </source>
</evidence>
<evidence type="ECO:0000256" key="11">
    <source>
        <dbReference type="SAM" id="Phobius"/>
    </source>
</evidence>
<dbReference type="Pfam" id="PF00420">
    <property type="entry name" value="Oxidored_q2"/>
    <property type="match status" value="1"/>
</dbReference>
<comment type="catalytic activity">
    <reaction evidence="10">
        <text>a ubiquinone + NADH + 5 H(+)(in) = a ubiquinol + NAD(+) + 4 H(+)(out)</text>
        <dbReference type="Rhea" id="RHEA:29091"/>
        <dbReference type="Rhea" id="RHEA-COMP:9565"/>
        <dbReference type="Rhea" id="RHEA-COMP:9566"/>
        <dbReference type="ChEBI" id="CHEBI:15378"/>
        <dbReference type="ChEBI" id="CHEBI:16389"/>
        <dbReference type="ChEBI" id="CHEBI:17976"/>
        <dbReference type="ChEBI" id="CHEBI:57540"/>
        <dbReference type="ChEBI" id="CHEBI:57945"/>
        <dbReference type="EC" id="7.1.1.2"/>
    </reaction>
</comment>
<keyword evidence="8 11" id="KW-0472">Membrane</keyword>
<evidence type="ECO:0000256" key="1">
    <source>
        <dbReference type="ARBA" id="ARBA00004141"/>
    </source>
</evidence>
<evidence type="ECO:0000256" key="10">
    <source>
        <dbReference type="ARBA" id="ARBA00049551"/>
    </source>
</evidence>
<feature type="transmembrane region" description="Helical" evidence="11">
    <location>
        <begin position="21"/>
        <end position="46"/>
    </location>
</feature>
<feature type="transmembrane region" description="Helical" evidence="11">
    <location>
        <begin position="52"/>
        <end position="75"/>
    </location>
</feature>
<evidence type="ECO:0000313" key="12">
    <source>
        <dbReference type="EMBL" id="AAP14657.1"/>
    </source>
</evidence>
<evidence type="ECO:0000256" key="7">
    <source>
        <dbReference type="ARBA" id="ARBA00023027"/>
    </source>
</evidence>
<dbReference type="GO" id="GO:0008137">
    <property type="term" value="F:NADH dehydrogenase (ubiquinone) activity"/>
    <property type="evidence" value="ECO:0007669"/>
    <property type="project" value="UniProtKB-EC"/>
</dbReference>
<sequence>MIVFLMLYFGMKMFFMHKKHLLMLLLTLEFISLIVLIMLINFFSMYVLDFSLVVYFLIIIVCEAVLGLLLMTMIVRVHGSDYVKSLVLLC</sequence>
<evidence type="ECO:0000256" key="2">
    <source>
        <dbReference type="ARBA" id="ARBA00010519"/>
    </source>
</evidence>
<comment type="subcellular location">
    <subcellularLocation>
        <location evidence="1">Membrane</location>
        <topology evidence="1">Multi-pass membrane protein</topology>
    </subcellularLocation>
</comment>
<dbReference type="GO" id="GO:0016020">
    <property type="term" value="C:membrane"/>
    <property type="evidence" value="ECO:0007669"/>
    <property type="project" value="UniProtKB-SubCell"/>
</dbReference>
<accession>Q69HC8</accession>
<evidence type="ECO:0000256" key="9">
    <source>
        <dbReference type="ARBA" id="ARBA00031586"/>
    </source>
</evidence>
<dbReference type="InterPro" id="IPR039428">
    <property type="entry name" value="NUOK/Mnh_C1-like"/>
</dbReference>
<keyword evidence="12" id="KW-0496">Mitochondrion</keyword>
<name>Q69HC8_PACVE</name>